<name>A0A023F508_TRIIF</name>
<evidence type="ECO:0000256" key="1">
    <source>
        <dbReference type="SAM" id="SignalP"/>
    </source>
</evidence>
<accession>A0A023F508</accession>
<organism evidence="2">
    <name type="scientific">Triatoma infestans</name>
    <name type="common">Assassin bug</name>
    <dbReference type="NCBI Taxonomy" id="30076"/>
    <lineage>
        <taxon>Eukaryota</taxon>
        <taxon>Metazoa</taxon>
        <taxon>Ecdysozoa</taxon>
        <taxon>Arthropoda</taxon>
        <taxon>Hexapoda</taxon>
        <taxon>Insecta</taxon>
        <taxon>Pterygota</taxon>
        <taxon>Neoptera</taxon>
        <taxon>Paraneoptera</taxon>
        <taxon>Hemiptera</taxon>
        <taxon>Heteroptera</taxon>
        <taxon>Panheteroptera</taxon>
        <taxon>Cimicomorpha</taxon>
        <taxon>Reduviidae</taxon>
        <taxon>Triatominae</taxon>
        <taxon>Triatoma</taxon>
    </lineage>
</organism>
<dbReference type="AlphaFoldDB" id="A0A023F508"/>
<protein>
    <submittedName>
        <fullName evidence="2">Putative secreted protein</fullName>
    </submittedName>
</protein>
<feature type="chain" id="PRO_5001515955" evidence="1">
    <location>
        <begin position="20"/>
        <end position="68"/>
    </location>
</feature>
<dbReference type="EMBL" id="GBBI01002111">
    <property type="protein sequence ID" value="JAC16601.1"/>
    <property type="molecule type" value="mRNA"/>
</dbReference>
<evidence type="ECO:0000313" key="2">
    <source>
        <dbReference type="EMBL" id="JAC16601.1"/>
    </source>
</evidence>
<proteinExistence type="evidence at transcript level"/>
<keyword evidence="1" id="KW-0732">Signal</keyword>
<feature type="signal peptide" evidence="1">
    <location>
        <begin position="1"/>
        <end position="19"/>
    </location>
</feature>
<reference evidence="2" key="1">
    <citation type="journal article" date="2014" name="PLoS Negl. Trop. Dis.">
        <title>An updated insight into the Sialotranscriptome of Triatoma infestans: developmental stage and geographic variations.</title>
        <authorList>
            <person name="Schwarz A."/>
            <person name="Medrano-Mercado N."/>
            <person name="Schaub G.A."/>
            <person name="Struchiner C.J."/>
            <person name="Bargues M.D."/>
            <person name="Levy M.Z."/>
            <person name="Ribeiro J.M."/>
        </authorList>
    </citation>
    <scope>NUCLEOTIDE SEQUENCE</scope>
    <source>
        <strain evidence="2">Chile</strain>
        <tissue evidence="2">Salivary glands</tissue>
    </source>
</reference>
<sequence length="68" mass="8283">MADFFFIFFLILFFSLICRVPKILDSTDHKLLIENCFNSFFFFFRTNLQESRSERKRYIIVDQRRSGG</sequence>
<feature type="non-terminal residue" evidence="2">
    <location>
        <position position="68"/>
    </location>
</feature>